<evidence type="ECO:0000256" key="1">
    <source>
        <dbReference type="ARBA" id="ARBA00022505"/>
    </source>
</evidence>
<dbReference type="InterPro" id="IPR016208">
    <property type="entry name" value="Ald_Oxase/xanthine_DH-like"/>
</dbReference>
<dbReference type="Proteomes" id="UP000185596">
    <property type="component" value="Unassembled WGS sequence"/>
</dbReference>
<dbReference type="InterPro" id="IPR000674">
    <property type="entry name" value="Ald_Oxase/Xan_DH_a/b"/>
</dbReference>
<dbReference type="SUPFAM" id="SSF54665">
    <property type="entry name" value="CO dehydrogenase molybdoprotein N-domain-like"/>
    <property type="match status" value="1"/>
</dbReference>
<dbReference type="InterPro" id="IPR037165">
    <property type="entry name" value="AldOxase/xan_DH_Mopterin-bd_sf"/>
</dbReference>
<dbReference type="PANTHER" id="PTHR11908:SF132">
    <property type="entry name" value="ALDEHYDE OXIDASE 1-RELATED"/>
    <property type="match status" value="1"/>
</dbReference>
<dbReference type="STRING" id="1912961.BU204_05755"/>
<dbReference type="Gene3D" id="1.10.150.120">
    <property type="entry name" value="[2Fe-2S]-binding domain"/>
    <property type="match status" value="1"/>
</dbReference>
<gene>
    <name evidence="4" type="ORF">BU204_05755</name>
</gene>
<dbReference type="Gene3D" id="3.30.365.10">
    <property type="entry name" value="Aldehyde oxidase/xanthine dehydrogenase, molybdopterin binding domain"/>
    <property type="match status" value="6"/>
</dbReference>
<name>A0A1Q8CW70_9PSEU</name>
<evidence type="ECO:0000256" key="2">
    <source>
        <dbReference type="ARBA" id="ARBA00023002"/>
    </source>
</evidence>
<organism evidence="4 5">
    <name type="scientific">Actinophytocola xanthii</name>
    <dbReference type="NCBI Taxonomy" id="1912961"/>
    <lineage>
        <taxon>Bacteria</taxon>
        <taxon>Bacillati</taxon>
        <taxon>Actinomycetota</taxon>
        <taxon>Actinomycetes</taxon>
        <taxon>Pseudonocardiales</taxon>
        <taxon>Pseudonocardiaceae</taxon>
    </lineage>
</organism>
<dbReference type="SUPFAM" id="SSF56003">
    <property type="entry name" value="Molybdenum cofactor-binding domain"/>
    <property type="match status" value="1"/>
</dbReference>
<comment type="caution">
    <text evidence="4">The sequence shown here is derived from an EMBL/GenBank/DDBJ whole genome shotgun (WGS) entry which is preliminary data.</text>
</comment>
<dbReference type="SUPFAM" id="SSF47741">
    <property type="entry name" value="CO dehydrogenase ISP C-domain like"/>
    <property type="match status" value="1"/>
</dbReference>
<keyword evidence="1" id="KW-0500">Molybdenum</keyword>
<dbReference type="Pfam" id="PF01315">
    <property type="entry name" value="Ald_Xan_dh_C"/>
    <property type="match status" value="1"/>
</dbReference>
<dbReference type="AlphaFoldDB" id="A0A1Q8CW70"/>
<dbReference type="InterPro" id="IPR046867">
    <property type="entry name" value="AldOxase/xan_DH_MoCoBD2"/>
</dbReference>
<evidence type="ECO:0000313" key="5">
    <source>
        <dbReference type="Proteomes" id="UP000185596"/>
    </source>
</evidence>
<reference evidence="4 5" key="1">
    <citation type="submission" date="2016-12" db="EMBL/GenBank/DDBJ databases">
        <title>The draft genome sequence of Actinophytocola sp. 11-183.</title>
        <authorList>
            <person name="Wang W."/>
            <person name="Yuan L."/>
        </authorList>
    </citation>
    <scope>NUCLEOTIDE SEQUENCE [LARGE SCALE GENOMIC DNA]</scope>
    <source>
        <strain evidence="4 5">11-183</strain>
    </source>
</reference>
<dbReference type="InterPro" id="IPR036884">
    <property type="entry name" value="2Fe-2S-bd_dom_sf"/>
</dbReference>
<dbReference type="InterPro" id="IPR008274">
    <property type="entry name" value="AldOxase/xan_DH_MoCoBD1"/>
</dbReference>
<evidence type="ECO:0000313" key="4">
    <source>
        <dbReference type="EMBL" id="OLF18583.1"/>
    </source>
</evidence>
<dbReference type="SMART" id="SM01008">
    <property type="entry name" value="Ald_Xan_dh_C"/>
    <property type="match status" value="1"/>
</dbReference>
<keyword evidence="2" id="KW-0560">Oxidoreductase</keyword>
<sequence length="744" mass="77594">MSEHNAVQCGFCSPAFLLVMGEVDPTAPRVGLSEVTCRCTGYTGLAAAATAGPSTPGRLCRAEDARLLGGRGDFVADRRLPGQLWARFVRSTHGHAGITVDTSIAAAHPRVVAVLTAADLPEDAAYLPEVLGIAEPTLARTEVRYVGQPIALVLAETPGTAEDAAELVLVDYTPRPVWTEARTEGAPHVVAARTQGDPVTAVFDGADVVLDERFTVPRQTGLPMEPRRLLAGWSGGRLTVWGSTKHPLANRAATAKALGLGENKVRMAPSDVGGAFGVKGELYPEDVLVPLAATLLGRPVKWVEDRDEHLVAINHSREQVWHVRLAAAVDGRLLGAEVDLVSDAGAYVRPLTTLVADEASATFPGPYRFGAYHATANCVLTNKTPSGTVRAPGRFEANFVRERALDLLAERVGLDPAELRRRNLLGPEDLPYDAGTFGEGPVRYPAGDFRGAFARVLALPAPAAVEDGLRRGRAVVPFVELSSLGGTERVRLSALPGGRYRLETASAPSGQGHQTAWARVAADVLDVDPALVDVCCGDTDDGGDGLGTFASRSAVMVGNAVAAAAGRLVAEGGTVVEGTFTNDDHTCPYGALACTVAVDPELLTVRVEELTILCDAGNLIEERLVVGQLTGGVVQGVGGALLEEIAYDAQARPLAAGLDGYLLPLAADVPDVRVLLTNDHPAEENPLGVKGIGEAGIAAAGAAVASAVASAMPELNRHLTGLPLSPSRLLGALRAKELEEGIDA</sequence>
<accession>A0A1Q8CW70</accession>
<protein>
    <recommendedName>
        <fullName evidence="3">Aldehyde oxidase/xanthine dehydrogenase a/b hammerhead domain-containing protein</fullName>
    </recommendedName>
</protein>
<feature type="domain" description="Aldehyde oxidase/xanthine dehydrogenase a/b hammerhead" evidence="3">
    <location>
        <begin position="69"/>
        <end position="176"/>
    </location>
</feature>
<dbReference type="Gene3D" id="3.90.1170.50">
    <property type="entry name" value="Aldehyde oxidase/xanthine dehydrogenase, a/b hammerhead"/>
    <property type="match status" value="1"/>
</dbReference>
<dbReference type="InterPro" id="IPR036856">
    <property type="entry name" value="Ald_Oxase/Xan_DH_a/b_sf"/>
</dbReference>
<evidence type="ECO:0000259" key="3">
    <source>
        <dbReference type="SMART" id="SM01008"/>
    </source>
</evidence>
<dbReference type="GO" id="GO:0005506">
    <property type="term" value="F:iron ion binding"/>
    <property type="evidence" value="ECO:0007669"/>
    <property type="project" value="InterPro"/>
</dbReference>
<dbReference type="PANTHER" id="PTHR11908">
    <property type="entry name" value="XANTHINE DEHYDROGENASE"/>
    <property type="match status" value="1"/>
</dbReference>
<proteinExistence type="predicted"/>
<keyword evidence="5" id="KW-1185">Reference proteome</keyword>
<dbReference type="GO" id="GO:0016491">
    <property type="term" value="F:oxidoreductase activity"/>
    <property type="evidence" value="ECO:0007669"/>
    <property type="project" value="UniProtKB-KW"/>
</dbReference>
<dbReference type="Pfam" id="PF02738">
    <property type="entry name" value="MoCoBD_1"/>
    <property type="match status" value="1"/>
</dbReference>
<dbReference type="Pfam" id="PF20256">
    <property type="entry name" value="MoCoBD_2"/>
    <property type="match status" value="2"/>
</dbReference>
<dbReference type="EMBL" id="MSIE01000007">
    <property type="protein sequence ID" value="OLF18583.1"/>
    <property type="molecule type" value="Genomic_DNA"/>
</dbReference>